<keyword evidence="3" id="KW-1185">Reference proteome</keyword>
<name>A0A813HRP4_POLGL</name>
<proteinExistence type="predicted"/>
<evidence type="ECO:0000313" key="3">
    <source>
        <dbReference type="Proteomes" id="UP000654075"/>
    </source>
</evidence>
<dbReference type="AlphaFoldDB" id="A0A813HRP4"/>
<dbReference type="EMBL" id="CAJNNV010032510">
    <property type="protein sequence ID" value="CAE8640167.1"/>
    <property type="molecule type" value="Genomic_DNA"/>
</dbReference>
<evidence type="ECO:0000313" key="2">
    <source>
        <dbReference type="EMBL" id="CAE8640167.1"/>
    </source>
</evidence>
<protein>
    <recommendedName>
        <fullName evidence="1">Lysophospholipase NTE1-like P-loop domain-containing protein</fullName>
    </recommendedName>
</protein>
<dbReference type="Proteomes" id="UP000654075">
    <property type="component" value="Unassembled WGS sequence"/>
</dbReference>
<organism evidence="2 3">
    <name type="scientific">Polarella glacialis</name>
    <name type="common">Dinoflagellate</name>
    <dbReference type="NCBI Taxonomy" id="89957"/>
    <lineage>
        <taxon>Eukaryota</taxon>
        <taxon>Sar</taxon>
        <taxon>Alveolata</taxon>
        <taxon>Dinophyceae</taxon>
        <taxon>Suessiales</taxon>
        <taxon>Suessiaceae</taxon>
        <taxon>Polarella</taxon>
    </lineage>
</organism>
<accession>A0A813HRP4</accession>
<evidence type="ECO:0000259" key="1">
    <source>
        <dbReference type="Pfam" id="PF24179"/>
    </source>
</evidence>
<dbReference type="OrthoDB" id="421051at2759"/>
<feature type="domain" description="Lysophospholipase NTE1-like P-loop" evidence="1">
    <location>
        <begin position="75"/>
        <end position="215"/>
    </location>
</feature>
<gene>
    <name evidence="2" type="ORF">PGLA1383_LOCUS55107</name>
</gene>
<dbReference type="InterPro" id="IPR056556">
    <property type="entry name" value="NTE1_P-loop_dom"/>
</dbReference>
<feature type="non-terminal residue" evidence="2">
    <location>
        <position position="1"/>
    </location>
</feature>
<sequence>RLCGEFDCLKGMPSYSRTVRARRDTEVCRVSPALLHLLAMDFPYSVLHFSLKIAEESRSAGSDGGGAGAGTAQRLATIAVVPADASVDAAQVCAQLTAALNTMGKALHISADSTFLATQSSGGRSLCSPSRGRSRARLGRVLADLEERFSWLVYEGGPEANDWTRRCIRQADLVLVAMRFDSSGRGSVPPSAIELYIEEAVSSSFGIDRQILLLHECPTEEVTEIKRRSSFAAIQGISGRLLLRSPSLGTMPTEENPFDPMSFAPDL</sequence>
<comment type="caution">
    <text evidence="2">The sequence shown here is derived from an EMBL/GenBank/DDBJ whole genome shotgun (WGS) entry which is preliminary data.</text>
</comment>
<feature type="non-terminal residue" evidence="2">
    <location>
        <position position="267"/>
    </location>
</feature>
<dbReference type="Pfam" id="PF24179">
    <property type="entry name" value="NTE_Ploop"/>
    <property type="match status" value="1"/>
</dbReference>
<reference evidence="2" key="1">
    <citation type="submission" date="2021-02" db="EMBL/GenBank/DDBJ databases">
        <authorList>
            <person name="Dougan E. K."/>
            <person name="Rhodes N."/>
            <person name="Thang M."/>
            <person name="Chan C."/>
        </authorList>
    </citation>
    <scope>NUCLEOTIDE SEQUENCE</scope>
</reference>